<proteinExistence type="predicted"/>
<dbReference type="RefSeq" id="WP_071469969.1">
    <property type="nucleotide sequence ID" value="NZ_MEHT01000020.1"/>
</dbReference>
<dbReference type="Proteomes" id="UP000249364">
    <property type="component" value="Unassembled WGS sequence"/>
</dbReference>
<evidence type="ECO:0000313" key="3">
    <source>
        <dbReference type="Proteomes" id="UP000249364"/>
    </source>
</evidence>
<gene>
    <name evidence="2" type="ORF">LY56_03508</name>
</gene>
<dbReference type="AlphaFoldDB" id="A0A2W7PRI3"/>
<accession>A0A2W7PRI3</accession>
<feature type="compositionally biased region" description="Basic and acidic residues" evidence="1">
    <location>
        <begin position="88"/>
        <end position="101"/>
    </location>
</feature>
<feature type="compositionally biased region" description="Basic residues" evidence="1">
    <location>
        <begin position="1"/>
        <end position="18"/>
    </location>
</feature>
<dbReference type="EMBL" id="QKZQ01000035">
    <property type="protein sequence ID" value="PZX36250.1"/>
    <property type="molecule type" value="Genomic_DNA"/>
</dbReference>
<organism evidence="2 3">
    <name type="scientific">Roseinatronobacter thiooxidans</name>
    <dbReference type="NCBI Taxonomy" id="121821"/>
    <lineage>
        <taxon>Bacteria</taxon>
        <taxon>Pseudomonadati</taxon>
        <taxon>Pseudomonadota</taxon>
        <taxon>Alphaproteobacteria</taxon>
        <taxon>Rhodobacterales</taxon>
        <taxon>Paracoccaceae</taxon>
        <taxon>Roseinatronobacter</taxon>
    </lineage>
</organism>
<name>A0A2W7PRI3_9RHOB</name>
<protein>
    <submittedName>
        <fullName evidence="2">Uncharacterized protein</fullName>
    </submittedName>
</protein>
<sequence length="101" mass="11841">MSKKRTPQTTPTKRRRTRAEREEHAEFVRRSVARKKAQGLFRANVWIPVDQNEYFQSLAAEARARHFARITPMVEDQTPPAKKRRAQRKSESDARQGKLPL</sequence>
<feature type="region of interest" description="Disordered" evidence="1">
    <location>
        <begin position="1"/>
        <end position="25"/>
    </location>
</feature>
<comment type="caution">
    <text evidence="2">The sequence shown here is derived from an EMBL/GenBank/DDBJ whole genome shotgun (WGS) entry which is preliminary data.</text>
</comment>
<feature type="region of interest" description="Disordered" evidence="1">
    <location>
        <begin position="71"/>
        <end position="101"/>
    </location>
</feature>
<keyword evidence="3" id="KW-1185">Reference proteome</keyword>
<evidence type="ECO:0000313" key="2">
    <source>
        <dbReference type="EMBL" id="PZX36250.1"/>
    </source>
</evidence>
<evidence type="ECO:0000256" key="1">
    <source>
        <dbReference type="SAM" id="MobiDB-lite"/>
    </source>
</evidence>
<reference evidence="2 3" key="1">
    <citation type="submission" date="2018-06" db="EMBL/GenBank/DDBJ databases">
        <title>Genomic Encyclopedia of Archaeal and Bacterial Type Strains, Phase II (KMG-II): from individual species to whole genera.</title>
        <authorList>
            <person name="Goeker M."/>
        </authorList>
    </citation>
    <scope>NUCLEOTIDE SEQUENCE [LARGE SCALE GENOMIC DNA]</scope>
    <source>
        <strain evidence="2 3">DSM 13087</strain>
    </source>
</reference>